<feature type="region of interest" description="Disordered" evidence="7">
    <location>
        <begin position="393"/>
        <end position="420"/>
    </location>
</feature>
<dbReference type="SUPFAM" id="SSF57903">
    <property type="entry name" value="FYVE/PHD zinc finger"/>
    <property type="match status" value="2"/>
</dbReference>
<evidence type="ECO:0000256" key="4">
    <source>
        <dbReference type="ARBA" id="ARBA00022833"/>
    </source>
</evidence>
<evidence type="ECO:0000256" key="3">
    <source>
        <dbReference type="ARBA" id="ARBA00022771"/>
    </source>
</evidence>
<feature type="compositionally biased region" description="Polar residues" evidence="7">
    <location>
        <begin position="393"/>
        <end position="402"/>
    </location>
</feature>
<dbReference type="InterPro" id="IPR018501">
    <property type="entry name" value="DDT_dom"/>
</dbReference>
<dbReference type="Pfam" id="PF02791">
    <property type="entry name" value="DDT"/>
    <property type="match status" value="1"/>
</dbReference>
<feature type="compositionally biased region" description="Basic and acidic residues" evidence="7">
    <location>
        <begin position="33"/>
        <end position="44"/>
    </location>
</feature>
<evidence type="ECO:0000256" key="7">
    <source>
        <dbReference type="SAM" id="MobiDB-lite"/>
    </source>
</evidence>
<feature type="compositionally biased region" description="Acidic residues" evidence="7">
    <location>
        <begin position="149"/>
        <end position="158"/>
    </location>
</feature>
<feature type="compositionally biased region" description="Low complexity" evidence="7">
    <location>
        <begin position="954"/>
        <end position="964"/>
    </location>
</feature>
<dbReference type="Pfam" id="PF21743">
    <property type="entry name" value="PTM_DIR17_Tudor"/>
    <property type="match status" value="1"/>
</dbReference>
<dbReference type="InterPro" id="IPR019786">
    <property type="entry name" value="Zinc_finger_PHD-type_CS"/>
</dbReference>
<keyword evidence="11" id="KW-1185">Reference proteome</keyword>
<feature type="domain" description="DDT" evidence="9">
    <location>
        <begin position="194"/>
        <end position="254"/>
    </location>
</feature>
<dbReference type="CDD" id="cd15532">
    <property type="entry name" value="PHD2_CHD_II"/>
    <property type="match status" value="1"/>
</dbReference>
<evidence type="ECO:0000256" key="6">
    <source>
        <dbReference type="PROSITE-ProRule" id="PRU00146"/>
    </source>
</evidence>
<dbReference type="GO" id="GO:0008270">
    <property type="term" value="F:zinc ion binding"/>
    <property type="evidence" value="ECO:0007669"/>
    <property type="project" value="UniProtKB-KW"/>
</dbReference>
<dbReference type="PROSITE" id="PS50827">
    <property type="entry name" value="DDT"/>
    <property type="match status" value="1"/>
</dbReference>
<dbReference type="GO" id="GO:0005634">
    <property type="term" value="C:nucleus"/>
    <property type="evidence" value="ECO:0007669"/>
    <property type="project" value="UniProtKB-SubCell"/>
</dbReference>
<evidence type="ECO:0000259" key="8">
    <source>
        <dbReference type="PROSITE" id="PS50016"/>
    </source>
</evidence>
<dbReference type="InterPro" id="IPR047365">
    <property type="entry name" value="Tudor_AtPTM-like"/>
</dbReference>
<feature type="domain" description="PHD-type" evidence="8">
    <location>
        <begin position="420"/>
        <end position="467"/>
    </location>
</feature>
<keyword evidence="2" id="KW-0479">Metal-binding</keyword>
<proteinExistence type="predicted"/>
<dbReference type="InterPro" id="IPR013083">
    <property type="entry name" value="Znf_RING/FYVE/PHD"/>
</dbReference>
<dbReference type="InterPro" id="IPR019787">
    <property type="entry name" value="Znf_PHD-finger"/>
</dbReference>
<dbReference type="CDD" id="cd15489">
    <property type="entry name" value="PHD_SF"/>
    <property type="match status" value="1"/>
</dbReference>
<organism evidence="10 11">
    <name type="scientific">Papaver nudicaule</name>
    <name type="common">Iceland poppy</name>
    <dbReference type="NCBI Taxonomy" id="74823"/>
    <lineage>
        <taxon>Eukaryota</taxon>
        <taxon>Viridiplantae</taxon>
        <taxon>Streptophyta</taxon>
        <taxon>Embryophyta</taxon>
        <taxon>Tracheophyta</taxon>
        <taxon>Spermatophyta</taxon>
        <taxon>Magnoliopsida</taxon>
        <taxon>Ranunculales</taxon>
        <taxon>Papaveraceae</taxon>
        <taxon>Papaveroideae</taxon>
        <taxon>Papaver</taxon>
    </lineage>
</organism>
<dbReference type="PANTHER" id="PTHR46508">
    <property type="entry name" value="PHD FINGER FAMILY PROTEIN"/>
    <property type="match status" value="1"/>
</dbReference>
<protein>
    <submittedName>
        <fullName evidence="10">Uncharacterized protein</fullName>
    </submittedName>
</protein>
<comment type="caution">
    <text evidence="10">The sequence shown here is derived from an EMBL/GenBank/DDBJ whole genome shotgun (WGS) entry which is preliminary data.</text>
</comment>
<dbReference type="Pfam" id="PF00628">
    <property type="entry name" value="PHD"/>
    <property type="match status" value="1"/>
</dbReference>
<keyword evidence="3 6" id="KW-0863">Zinc-finger</keyword>
<evidence type="ECO:0000259" key="9">
    <source>
        <dbReference type="PROSITE" id="PS50827"/>
    </source>
</evidence>
<dbReference type="InterPro" id="IPR056618">
    <property type="entry name" value="Chromo_PTM"/>
</dbReference>
<feature type="region of interest" description="Disordered" evidence="7">
    <location>
        <begin position="1"/>
        <end position="45"/>
    </location>
</feature>
<dbReference type="Pfam" id="PF24294">
    <property type="entry name" value="Chromo_PTM"/>
    <property type="match status" value="1"/>
</dbReference>
<dbReference type="Gene3D" id="2.60.120.650">
    <property type="entry name" value="Cupin"/>
    <property type="match status" value="1"/>
</dbReference>
<dbReference type="EMBL" id="JAJJMA010219859">
    <property type="protein sequence ID" value="MCL7041081.1"/>
    <property type="molecule type" value="Genomic_DNA"/>
</dbReference>
<dbReference type="PANTHER" id="PTHR46508:SF1">
    <property type="entry name" value="PHD FINGER FAMILY PROTEIN"/>
    <property type="match status" value="1"/>
</dbReference>
<dbReference type="InterPro" id="IPR011011">
    <property type="entry name" value="Znf_FYVE_PHD"/>
</dbReference>
<name>A0AA41VGY5_PAPNU</name>
<dbReference type="CDD" id="cd20401">
    <property type="entry name" value="Tudor_AtPTM-like"/>
    <property type="match status" value="1"/>
</dbReference>
<feature type="region of interest" description="Disordered" evidence="7">
    <location>
        <begin position="149"/>
        <end position="189"/>
    </location>
</feature>
<dbReference type="Proteomes" id="UP001177140">
    <property type="component" value="Unassembled WGS sequence"/>
</dbReference>
<evidence type="ECO:0000256" key="1">
    <source>
        <dbReference type="ARBA" id="ARBA00004123"/>
    </source>
</evidence>
<gene>
    <name evidence="10" type="ORF">MKW94_013160</name>
</gene>
<keyword evidence="4" id="KW-0862">Zinc</keyword>
<dbReference type="InterPro" id="IPR028942">
    <property type="entry name" value="WHIM1_dom"/>
</dbReference>
<dbReference type="SMART" id="SM00249">
    <property type="entry name" value="PHD"/>
    <property type="match status" value="3"/>
</dbReference>
<reference evidence="10" key="1">
    <citation type="submission" date="2022-03" db="EMBL/GenBank/DDBJ databases">
        <title>A functionally conserved STORR gene fusion in Papaver species that diverged 16.8 million years ago.</title>
        <authorList>
            <person name="Catania T."/>
        </authorList>
    </citation>
    <scope>NUCLEOTIDE SEQUENCE</scope>
    <source>
        <strain evidence="10">S-191538</strain>
    </source>
</reference>
<keyword evidence="5" id="KW-0539">Nucleus</keyword>
<sequence length="1771" mass="197323">MESEEINNRSRKRRKRDSHVEKIQNSARKKSKVIVEKKPKEKKSSRTYVGRYVRKEFEGYGDFMGKVVSYSEGLYRVDYEDGDSEDLESDEIIDILVPEGGLDSKLNTRKNKLDELISNKGLEKSEIVETSKASSDNEIDVEPEVVEELVSDDEDTDSSSDSSEVARTRQFENDVPLAPPPVLPPSSGSINVPEESVSQLFSVYNFLRSFSIQLYLCPFQLDDFVGSLNYAGPNNLLDAVHFSIMRALRHHLETLSTNGSELASKCLRRLDWSLLDTFTWPVYVVEYLLVMGYTKGSEWKWFYDDVLDREYYSLSVSRKLTILQILCDDVTESPELRAEIDMRENLEGGTDCDLAAVPSENGPKRVHPRYAKTSACKDAVAMDTITNLQEPKACQQSSSLASDVTALKPTAPENDEDRNSDECRLCGMDGTLLCCDGCPSAYHSRCIGVSKMLLPQGSWFCPECTANKKEPTLRVGAQLKGAEIFGADPYEQVFIATCNHLLVLRSSIDSEPFSRYYKQTDIPKLLCVLCSSPQYKTLYLGILKGIIDYWGLPEDKYLSLPEEDEATKKQGESKEGALVSVPASTFSCKETGDERDSSSSNVVESSKEKGALPCLENDKELCLNDSSLDTVNLADHLGLNKDNVTMSEQVRQQADVTCHEQLGRESAVSTESISIPAAGSSNSTHQRSGEKLNLLLVTPASALGNGSVAGRYKTGDPVSPTKNGAVVRSYKTCGTVKGDGDADCLYMGALFKPQSYINQYSLGDVAASSAASLAVLSKEENSVSQSISNPRRIVTENIAMQVKAFSLAATRFVWPNPEKRITDVVPRERCGWCYSCKTATTCKKGCLLNFAASSAIKGSVKILGAIRPIKNGEGNLPGIASYIVFMEESLSGLVVGPFLSLNYREQWRKRVEQASKFNALKPLLLELEENIRLVALSKGWVKLVDDWLVESSVTQSGTGSVGPTPRRGGRRNKKQLAISETATEPCDDNPKEFTWWRGGKLLKLVFQKGILPCPVVKKAARRGGSRKIPGVHYAEGSEIPKRSRRFSWRTAVEMSKNVSQLALQVRYLDLHILWSDLIRAEVVIYTFRNAHICDKKVQENKISYGLEFGNQKHLPSRVMKSVLEVEQNPDGKDKYWFSEAHTPLYLIKLFEDNTEKVPLSPSKDSYGLSELQKKQLKDSRKDVFLYLVHKRDKCEKCLCASCQTDVLLGDAVKCNACQGYCHMNCTKSSPVAMKNTGDVAVTCKKCFCAKAYALNESNKKQAISKMCWQGQEVAVASREAVQQNTIHQPLVSAGTQMVKKLVICGPKPPPNSIHESVASVGNAGTQMVKKLPAAGPKGKRVRATDEHFGVIWKKKHTEDTGSEFRQNHLLLKGGAHIDPSIAPTCVLCENSYNPDLMYIRCANFCKNWYHADALQLKETQIFDVVGFKCCKCRRIRSPECPYTDPKKRKTFVRAPKEASIGTALSSQTIRRQPDVLETTPTVINTKMEIIDLDDGLKPRKLSVRSSKQGNTRMYPLPEYVIKQPEVVSSTDWKTEVDMILEEDDPLLFSLGRVEPILEIKSEAKIEQCDAVAETPSHGPQKLPIRRQVKCGKHGNGGSMGSSHLESPPLVTNDFVGSELMPPEAEWDFPIDDGFKDEPFNFEGLNYDSMEFEPQTYFSFTELLASDDDQYTQSDTSMMNGMSDDWRDIHISGALSPPKVEQCDLVSMRDHQEIPVLEQPTATVNCGMCTTPEPAPNRCCEICQLRIHDHCSPWVEVGGYDRWRCGNCRDWQ</sequence>
<dbReference type="InterPro" id="IPR001965">
    <property type="entry name" value="Znf_PHD"/>
</dbReference>
<dbReference type="PROSITE" id="PS50016">
    <property type="entry name" value="ZF_PHD_2"/>
    <property type="match status" value="1"/>
</dbReference>
<feature type="region of interest" description="Disordered" evidence="7">
    <location>
        <begin position="588"/>
        <end position="609"/>
    </location>
</feature>
<feature type="region of interest" description="Disordered" evidence="7">
    <location>
        <begin position="954"/>
        <end position="985"/>
    </location>
</feature>
<dbReference type="Pfam" id="PF15612">
    <property type="entry name" value="WHIM1"/>
    <property type="match status" value="1"/>
</dbReference>
<dbReference type="GO" id="GO:0000785">
    <property type="term" value="C:chromatin"/>
    <property type="evidence" value="ECO:0007669"/>
    <property type="project" value="UniProtKB-ARBA"/>
</dbReference>
<dbReference type="PROSITE" id="PS01359">
    <property type="entry name" value="ZF_PHD_1"/>
    <property type="match status" value="1"/>
</dbReference>
<evidence type="ECO:0000256" key="2">
    <source>
        <dbReference type="ARBA" id="ARBA00022723"/>
    </source>
</evidence>
<comment type="subcellular location">
    <subcellularLocation>
        <location evidence="1">Nucleus</location>
    </subcellularLocation>
</comment>
<evidence type="ECO:0000256" key="5">
    <source>
        <dbReference type="ARBA" id="ARBA00023242"/>
    </source>
</evidence>
<dbReference type="SMART" id="SM00571">
    <property type="entry name" value="DDT"/>
    <property type="match status" value="1"/>
</dbReference>
<dbReference type="Gene3D" id="3.30.40.10">
    <property type="entry name" value="Zinc/RING finger domain, C3HC4 (zinc finger)"/>
    <property type="match status" value="1"/>
</dbReference>
<evidence type="ECO:0000313" key="10">
    <source>
        <dbReference type="EMBL" id="MCL7041081.1"/>
    </source>
</evidence>
<accession>A0AA41VGY5</accession>
<evidence type="ECO:0000313" key="11">
    <source>
        <dbReference type="Proteomes" id="UP001177140"/>
    </source>
</evidence>